<keyword evidence="1" id="KW-0472">Membrane</keyword>
<feature type="transmembrane region" description="Helical" evidence="1">
    <location>
        <begin position="116"/>
        <end position="138"/>
    </location>
</feature>
<evidence type="ECO:0000313" key="2">
    <source>
        <dbReference type="EMBL" id="MFC5675002.1"/>
    </source>
</evidence>
<comment type="caution">
    <text evidence="2">The sequence shown here is derived from an EMBL/GenBank/DDBJ whole genome shotgun (WGS) entry which is preliminary data.</text>
</comment>
<name>A0ABW0XZF8_9ACTN</name>
<sequence>MVPNHSTAFAWGRSPSLFPRPTAPSAVRLTLEPTLARAGMFDGAWWPHSRDVRAELPGLITALSAHLGAILRVGLDQDAWDDIPRSLTIDGRVVHIGWFTASDDTMSVTRGLDDHFMLLVIPLWATAPAAAAAMAMAARTGNRMPAATILAATGTTPEIPDAVPLPAVDAEGQRIQEAEGGAAGPV</sequence>
<dbReference type="InterPro" id="IPR046036">
    <property type="entry name" value="DUF5994"/>
</dbReference>
<dbReference type="Pfam" id="PF19457">
    <property type="entry name" value="DUF5994"/>
    <property type="match status" value="1"/>
</dbReference>
<reference evidence="3" key="1">
    <citation type="journal article" date="2019" name="Int. J. Syst. Evol. Microbiol.">
        <title>The Global Catalogue of Microorganisms (GCM) 10K type strain sequencing project: providing services to taxonomists for standard genome sequencing and annotation.</title>
        <authorList>
            <consortium name="The Broad Institute Genomics Platform"/>
            <consortium name="The Broad Institute Genome Sequencing Center for Infectious Disease"/>
            <person name="Wu L."/>
            <person name="Ma J."/>
        </authorList>
    </citation>
    <scope>NUCLEOTIDE SEQUENCE [LARGE SCALE GENOMIC DNA]</scope>
    <source>
        <strain evidence="3">JCM 13852</strain>
    </source>
</reference>
<evidence type="ECO:0000313" key="3">
    <source>
        <dbReference type="Proteomes" id="UP001596183"/>
    </source>
</evidence>
<organism evidence="2 3">
    <name type="scientific">Streptomyces incanus</name>
    <dbReference type="NCBI Taxonomy" id="887453"/>
    <lineage>
        <taxon>Bacteria</taxon>
        <taxon>Bacillati</taxon>
        <taxon>Actinomycetota</taxon>
        <taxon>Actinomycetes</taxon>
        <taxon>Kitasatosporales</taxon>
        <taxon>Streptomycetaceae</taxon>
        <taxon>Streptomyces</taxon>
    </lineage>
</organism>
<accession>A0ABW0XZF8</accession>
<keyword evidence="1" id="KW-0812">Transmembrane</keyword>
<evidence type="ECO:0000256" key="1">
    <source>
        <dbReference type="SAM" id="Phobius"/>
    </source>
</evidence>
<dbReference type="Proteomes" id="UP001596183">
    <property type="component" value="Unassembled WGS sequence"/>
</dbReference>
<protein>
    <submittedName>
        <fullName evidence="2">DUF5994 family protein</fullName>
    </submittedName>
</protein>
<dbReference type="EMBL" id="JBHSPC010000140">
    <property type="protein sequence ID" value="MFC5675002.1"/>
    <property type="molecule type" value="Genomic_DNA"/>
</dbReference>
<gene>
    <name evidence="2" type="ORF">ACFP2V_34585</name>
</gene>
<keyword evidence="3" id="KW-1185">Reference proteome</keyword>
<keyword evidence="1" id="KW-1133">Transmembrane helix</keyword>
<dbReference type="RefSeq" id="WP_381219317.1">
    <property type="nucleotide sequence ID" value="NZ_JBHSPC010000140.1"/>
</dbReference>
<proteinExistence type="predicted"/>